<dbReference type="Pfam" id="PF00089">
    <property type="entry name" value="Trypsin"/>
    <property type="match status" value="1"/>
</dbReference>
<dbReference type="InterPro" id="IPR009003">
    <property type="entry name" value="Peptidase_S1_PA"/>
</dbReference>
<dbReference type="InterPro" id="IPR001316">
    <property type="entry name" value="Pept_S1A_streptogrisin"/>
</dbReference>
<evidence type="ECO:0000313" key="9">
    <source>
        <dbReference type="Proteomes" id="UP000316882"/>
    </source>
</evidence>
<gene>
    <name evidence="8" type="ORF">BPA01_14190</name>
</gene>
<dbReference type="RefSeq" id="WP_122964176.1">
    <property type="nucleotide sequence ID" value="NZ_BJMH01000005.1"/>
</dbReference>
<dbReference type="EMBL" id="BJMH01000005">
    <property type="protein sequence ID" value="GEB31839.1"/>
    <property type="molecule type" value="Genomic_DNA"/>
</dbReference>
<dbReference type="InterPro" id="IPR018114">
    <property type="entry name" value="TRYPSIN_HIS"/>
</dbReference>
<dbReference type="InterPro" id="IPR001254">
    <property type="entry name" value="Trypsin_dom"/>
</dbReference>
<dbReference type="GO" id="GO:0006508">
    <property type="term" value="P:proteolysis"/>
    <property type="evidence" value="ECO:0007669"/>
    <property type="project" value="UniProtKB-KW"/>
</dbReference>
<feature type="domain" description="Peptidase S1" evidence="7">
    <location>
        <begin position="258"/>
        <end position="432"/>
    </location>
</feature>
<dbReference type="AlphaFoldDB" id="A0A4Y3PL29"/>
<dbReference type="STRING" id="54914.AV540_21615"/>
<evidence type="ECO:0000256" key="5">
    <source>
        <dbReference type="ARBA" id="ARBA00023157"/>
    </source>
</evidence>
<comment type="similarity">
    <text evidence="1">Belongs to the peptidase S1 family.</text>
</comment>
<dbReference type="PRINTS" id="PR00861">
    <property type="entry name" value="ALYTICPTASE"/>
</dbReference>
<sequence>MKKLGASLLVAALLATTVTTFSIPATSTLAAPKHSPEIQQYLESNDALKESERFREEMGLSSNTKNLKTLSKDPQNFSEKYGVFLTKKEEKELDARLEEQKKLIPPIKDFIAENLQEEFASMYIDQKLGGIVRIGFKTGSEEKVKKFEEELKNLYSKDMLELYYTDYTEQQLDEIAESVSEKRDVLAQRGLDISSVSVNIPEQKIDIGVKKKTAASRSLLLDSVIVSDLDLGVDGNLINIFEEDVHEVQASPSSKFRPIQAGLRITNVETGGNCTSAFSAQIGTDSYVLTAGHCVESTGDKFSQGGERFGRVEDYNFGGNVDAAIIELDEGSDDATYYLFGNDKSKLNNIDEVQKTKNETVGDAVCISGATTRSVKCGTLESKNWSGYLTTSDGKVYFTGLRQASYSSQSGDSGAPIFLGGTAIGIHNAGDGIYTHITRAVNHFDIDDIYIGD</sequence>
<dbReference type="CDD" id="cd21112">
    <property type="entry name" value="alphaLP-like"/>
    <property type="match status" value="1"/>
</dbReference>
<proteinExistence type="inferred from homology"/>
<keyword evidence="3" id="KW-0378">Hydrolase</keyword>
<evidence type="ECO:0000256" key="3">
    <source>
        <dbReference type="ARBA" id="ARBA00022801"/>
    </source>
</evidence>
<dbReference type="GO" id="GO:0004252">
    <property type="term" value="F:serine-type endopeptidase activity"/>
    <property type="evidence" value="ECO:0007669"/>
    <property type="project" value="InterPro"/>
</dbReference>
<dbReference type="SUPFAM" id="SSF50494">
    <property type="entry name" value="Trypsin-like serine proteases"/>
    <property type="match status" value="1"/>
</dbReference>
<keyword evidence="6" id="KW-0732">Signal</keyword>
<keyword evidence="2 8" id="KW-0645">Protease</keyword>
<evidence type="ECO:0000259" key="7">
    <source>
        <dbReference type="Pfam" id="PF00089"/>
    </source>
</evidence>
<reference evidence="8 9" key="1">
    <citation type="submission" date="2019-06" db="EMBL/GenBank/DDBJ databases">
        <title>Whole genome shotgun sequence of Brevibacillus parabrevis NBRC 12334.</title>
        <authorList>
            <person name="Hosoyama A."/>
            <person name="Uohara A."/>
            <person name="Ohji S."/>
            <person name="Ichikawa N."/>
        </authorList>
    </citation>
    <scope>NUCLEOTIDE SEQUENCE [LARGE SCALE GENOMIC DNA]</scope>
    <source>
        <strain evidence="8 9">NBRC 12334</strain>
    </source>
</reference>
<feature type="chain" id="PRO_5022993112" evidence="6">
    <location>
        <begin position="31"/>
        <end position="453"/>
    </location>
</feature>
<evidence type="ECO:0000313" key="8">
    <source>
        <dbReference type="EMBL" id="GEB31839.1"/>
    </source>
</evidence>
<name>A0A4Y3PL29_BREPA</name>
<accession>A0A4Y3PL29</accession>
<dbReference type="InterPro" id="IPR043504">
    <property type="entry name" value="Peptidase_S1_PA_chymotrypsin"/>
</dbReference>
<evidence type="ECO:0000256" key="6">
    <source>
        <dbReference type="SAM" id="SignalP"/>
    </source>
</evidence>
<dbReference type="PROSITE" id="PS00134">
    <property type="entry name" value="TRYPSIN_HIS"/>
    <property type="match status" value="1"/>
</dbReference>
<keyword evidence="5" id="KW-1015">Disulfide bond</keyword>
<keyword evidence="4" id="KW-0720">Serine protease</keyword>
<dbReference type="Proteomes" id="UP000316882">
    <property type="component" value="Unassembled WGS sequence"/>
</dbReference>
<feature type="signal peptide" evidence="6">
    <location>
        <begin position="1"/>
        <end position="30"/>
    </location>
</feature>
<evidence type="ECO:0000256" key="4">
    <source>
        <dbReference type="ARBA" id="ARBA00022825"/>
    </source>
</evidence>
<evidence type="ECO:0000256" key="1">
    <source>
        <dbReference type="ARBA" id="ARBA00007664"/>
    </source>
</evidence>
<organism evidence="8 9">
    <name type="scientific">Brevibacillus parabrevis</name>
    <dbReference type="NCBI Taxonomy" id="54914"/>
    <lineage>
        <taxon>Bacteria</taxon>
        <taxon>Bacillati</taxon>
        <taxon>Bacillota</taxon>
        <taxon>Bacilli</taxon>
        <taxon>Bacillales</taxon>
        <taxon>Paenibacillaceae</taxon>
        <taxon>Brevibacillus</taxon>
    </lineage>
</organism>
<evidence type="ECO:0000256" key="2">
    <source>
        <dbReference type="ARBA" id="ARBA00022670"/>
    </source>
</evidence>
<dbReference type="Gene3D" id="2.40.10.10">
    <property type="entry name" value="Trypsin-like serine proteases"/>
    <property type="match status" value="2"/>
</dbReference>
<comment type="caution">
    <text evidence="8">The sequence shown here is derived from an EMBL/GenBank/DDBJ whole genome shotgun (WGS) entry which is preliminary data.</text>
</comment>
<protein>
    <submittedName>
        <fullName evidence="8">Protease</fullName>
    </submittedName>
</protein>
<keyword evidence="9" id="KW-1185">Reference proteome</keyword>